<evidence type="ECO:0000313" key="3">
    <source>
        <dbReference type="Proteomes" id="UP000466431"/>
    </source>
</evidence>
<gene>
    <name evidence="2" type="ORF">MCEL_33050</name>
</gene>
<reference evidence="2 3" key="1">
    <citation type="journal article" date="2019" name="Emerg. Microbes Infect.">
        <title>Comprehensive subspecies identification of 175 nontuberculous mycobacteria species based on 7547 genomic profiles.</title>
        <authorList>
            <person name="Matsumoto Y."/>
            <person name="Kinjo T."/>
            <person name="Motooka D."/>
            <person name="Nabeya D."/>
            <person name="Jung N."/>
            <person name="Uechi K."/>
            <person name="Horii T."/>
            <person name="Iida T."/>
            <person name="Fujita J."/>
            <person name="Nakamura S."/>
        </authorList>
    </citation>
    <scope>NUCLEOTIDE SEQUENCE [LARGE SCALE GENOMIC DNA]</scope>
    <source>
        <strain evidence="2 3">JCM 18439</strain>
    </source>
</reference>
<keyword evidence="3" id="KW-1185">Reference proteome</keyword>
<dbReference type="EMBL" id="AP022591">
    <property type="protein sequence ID" value="BBY45010.1"/>
    <property type="molecule type" value="Genomic_DNA"/>
</dbReference>
<evidence type="ECO:0000313" key="2">
    <source>
        <dbReference type="EMBL" id="BBY45010.1"/>
    </source>
</evidence>
<feature type="transmembrane region" description="Helical" evidence="1">
    <location>
        <begin position="185"/>
        <end position="205"/>
    </location>
</feature>
<dbReference type="Pfam" id="PF14494">
    <property type="entry name" value="DUF4436"/>
    <property type="match status" value="1"/>
</dbReference>
<feature type="transmembrane region" description="Helical" evidence="1">
    <location>
        <begin position="217"/>
        <end position="238"/>
    </location>
</feature>
<name>A0A7I7RL21_MYCCF</name>
<dbReference type="PANTHER" id="PTHR37330:SF1">
    <property type="entry name" value="CONSERVED TRANSMEMBRANE PROTEIN-RELATED"/>
    <property type="match status" value="1"/>
</dbReference>
<keyword evidence="1" id="KW-1133">Transmembrane helix</keyword>
<protein>
    <submittedName>
        <fullName evidence="2">DUF4436 domain-containing protein</fullName>
    </submittedName>
</protein>
<dbReference type="InterPro" id="IPR027948">
    <property type="entry name" value="DUF4436"/>
</dbReference>
<keyword evidence="1" id="KW-0812">Transmembrane</keyword>
<organism evidence="2 3">
    <name type="scientific">Mycolicibacterium celeriflavum</name>
    <name type="common">Mycobacterium celeriflavum</name>
    <dbReference type="NCBI Taxonomy" id="1249101"/>
    <lineage>
        <taxon>Bacteria</taxon>
        <taxon>Bacillati</taxon>
        <taxon>Actinomycetota</taxon>
        <taxon>Actinomycetes</taxon>
        <taxon>Mycobacteriales</taxon>
        <taxon>Mycobacteriaceae</taxon>
        <taxon>Mycolicibacterium</taxon>
    </lineage>
</organism>
<dbReference type="PANTHER" id="PTHR37330">
    <property type="entry name" value="CONSERVED TRANSMEMBRANE PROTEIN-RELATED"/>
    <property type="match status" value="1"/>
</dbReference>
<accession>A0A7I7RL21</accession>
<dbReference type="KEGG" id="mcee:MCEL_33050"/>
<keyword evidence="1" id="KW-0472">Membrane</keyword>
<sequence length="276" mass="29682">MLIILVVYAGSLVGYHYVSGSARSLGPPDLGEDSDTIVQVTLGALRTVGNEVDVKVVVFPSDDHMNADLNVVNTDIAVRLFMNEVNLGIDDLRTPKGQLPAEVSTTITATGDPDKWPFDSYTVGALGADLLVGTGDDRQFEPARVVVTGGLDGWDITSTRSGPATQSAGDGDYETVTLTRARGPLAFDVGLCLVLITLPALALFVSIEMLRGRKNFLPPFGTWYAASLFAIIPIRNFMPGAPPPGAWIDQILVLWVLLALTGAMVLYFTAWWRRSD</sequence>
<dbReference type="Proteomes" id="UP000466431">
    <property type="component" value="Chromosome"/>
</dbReference>
<proteinExistence type="predicted"/>
<dbReference type="AlphaFoldDB" id="A0A7I7RL21"/>
<feature type="transmembrane region" description="Helical" evidence="1">
    <location>
        <begin position="250"/>
        <end position="272"/>
    </location>
</feature>
<evidence type="ECO:0000256" key="1">
    <source>
        <dbReference type="SAM" id="Phobius"/>
    </source>
</evidence>